<evidence type="ECO:0000313" key="4">
    <source>
        <dbReference type="EMBL" id="ARF73572.1"/>
    </source>
</evidence>
<organism evidence="4 5">
    <name type="scientific">Kitasatospora albolonga</name>
    <dbReference type="NCBI Taxonomy" id="68173"/>
    <lineage>
        <taxon>Bacteria</taxon>
        <taxon>Bacillati</taxon>
        <taxon>Actinomycetota</taxon>
        <taxon>Actinomycetes</taxon>
        <taxon>Kitasatosporales</taxon>
        <taxon>Streptomycetaceae</taxon>
        <taxon>Kitasatospora</taxon>
    </lineage>
</organism>
<dbReference type="InterPro" id="IPR037143">
    <property type="entry name" value="4-PPantetheinyl_Trfase_dom_sf"/>
</dbReference>
<comment type="similarity">
    <text evidence="1">Belongs to the P-Pant transferase superfamily. Gsp/Sfp/HetI/AcpT family.</text>
</comment>
<reference evidence="4 5" key="1">
    <citation type="submission" date="2017-04" db="EMBL/GenBank/DDBJ databases">
        <title>The complete genome sequence of Streptomyces albolongus YIM 101047, the producer of novel bafilomycins and novel odoriferous sesquiterpenoids.</title>
        <authorList>
            <person name="Yin M."/>
            <person name="Jiang Y."/>
        </authorList>
    </citation>
    <scope>NUCLEOTIDE SEQUENCE [LARGE SCALE GENOMIC DNA]</scope>
    <source>
        <strain evidence="4 5">YIM 101047</strain>
    </source>
</reference>
<keyword evidence="2" id="KW-0808">Transferase</keyword>
<dbReference type="SUPFAM" id="SSF56214">
    <property type="entry name" value="4'-phosphopantetheinyl transferase"/>
    <property type="match status" value="2"/>
</dbReference>
<sequence>MPLAEPPLELLPDPAAPVWGHLTARWRRHGVVVGHAEEARWGGGRTGSRALVAATVGHLLHLPAERVGLERDRRRRPYPVDRQSGERLPVDLNLSHTDGLFLLGVSRKGRIGVDVERADRDIAPGPRMLAHVCHPGERDALAELSRRARTEAIAKLWVCKEAVAKADGRGLLFDLSSVRADAPPPGWRLATTRLPSRRTPAGYWIGAALREGSAA</sequence>
<keyword evidence="5" id="KW-1185">Reference proteome</keyword>
<evidence type="ECO:0000313" key="5">
    <source>
        <dbReference type="Proteomes" id="UP000192251"/>
    </source>
</evidence>
<evidence type="ECO:0000256" key="1">
    <source>
        <dbReference type="ARBA" id="ARBA00010990"/>
    </source>
</evidence>
<proteinExistence type="inferred from homology"/>
<dbReference type="KEGG" id="kab:B7C62_15890"/>
<feature type="domain" description="4'-phosphopantetheinyl transferase" evidence="3">
    <location>
        <begin position="110"/>
        <end position="181"/>
    </location>
</feature>
<dbReference type="PANTHER" id="PTHR12215">
    <property type="entry name" value="PHOSPHOPANTETHEINE TRANSFERASE"/>
    <property type="match status" value="1"/>
</dbReference>
<dbReference type="PANTHER" id="PTHR12215:SF10">
    <property type="entry name" value="L-AMINOADIPATE-SEMIALDEHYDE DEHYDROGENASE-PHOSPHOPANTETHEINYL TRANSFERASE"/>
    <property type="match status" value="1"/>
</dbReference>
<name>A0ABC8BU15_9ACTN</name>
<dbReference type="GO" id="GO:0016740">
    <property type="term" value="F:transferase activity"/>
    <property type="evidence" value="ECO:0007669"/>
    <property type="project" value="UniProtKB-KW"/>
</dbReference>
<dbReference type="InterPro" id="IPR050559">
    <property type="entry name" value="P-Pant_transferase_sf"/>
</dbReference>
<dbReference type="Pfam" id="PF01648">
    <property type="entry name" value="ACPS"/>
    <property type="match status" value="1"/>
</dbReference>
<dbReference type="RefSeq" id="WP_084747359.1">
    <property type="nucleotide sequence ID" value="NZ_CP020563.1"/>
</dbReference>
<evidence type="ECO:0000259" key="3">
    <source>
        <dbReference type="Pfam" id="PF01648"/>
    </source>
</evidence>
<evidence type="ECO:0000256" key="2">
    <source>
        <dbReference type="ARBA" id="ARBA00022679"/>
    </source>
</evidence>
<dbReference type="Proteomes" id="UP000192251">
    <property type="component" value="Chromosome"/>
</dbReference>
<protein>
    <recommendedName>
        <fullName evidence="3">4'-phosphopantetheinyl transferase domain-containing protein</fullName>
    </recommendedName>
</protein>
<gene>
    <name evidence="4" type="ORF">B7C62_15890</name>
</gene>
<dbReference type="AlphaFoldDB" id="A0ABC8BU15"/>
<accession>A0ABC8BU15</accession>
<dbReference type="Gene3D" id="3.90.470.20">
    <property type="entry name" value="4'-phosphopantetheinyl transferase domain"/>
    <property type="match status" value="2"/>
</dbReference>
<dbReference type="EMBL" id="CP020563">
    <property type="protein sequence ID" value="ARF73572.1"/>
    <property type="molecule type" value="Genomic_DNA"/>
</dbReference>
<dbReference type="InterPro" id="IPR008278">
    <property type="entry name" value="4-PPantetheinyl_Trfase_dom"/>
</dbReference>